<evidence type="ECO:0000313" key="3">
    <source>
        <dbReference type="Proteomes" id="UP000838749"/>
    </source>
</evidence>
<name>A0ABM9BKN3_9BACL</name>
<dbReference type="Proteomes" id="UP000838749">
    <property type="component" value="Unassembled WGS sequence"/>
</dbReference>
<sequence>MKKLAKASVLITLIFLIVAPTSFAGYFDALNQDVTAYTASQLTASGASRYTHSGQGY</sequence>
<evidence type="ECO:0000256" key="1">
    <source>
        <dbReference type="SAM" id="SignalP"/>
    </source>
</evidence>
<feature type="chain" id="PRO_5045471696" evidence="1">
    <location>
        <begin position="25"/>
        <end position="57"/>
    </location>
</feature>
<protein>
    <submittedName>
        <fullName evidence="2">Uncharacterized protein</fullName>
    </submittedName>
</protein>
<evidence type="ECO:0000313" key="2">
    <source>
        <dbReference type="EMBL" id="CAH1059728.1"/>
    </source>
</evidence>
<comment type="caution">
    <text evidence="2">The sequence shown here is derived from an EMBL/GenBank/DDBJ whole genome shotgun (WGS) entry which is preliminary data.</text>
</comment>
<organism evidence="2 3">
    <name type="scientific">Paenibacillus pseudetheri</name>
    <dbReference type="NCBI Taxonomy" id="2897682"/>
    <lineage>
        <taxon>Bacteria</taxon>
        <taxon>Bacillati</taxon>
        <taxon>Bacillota</taxon>
        <taxon>Bacilli</taxon>
        <taxon>Bacillales</taxon>
        <taxon>Paenibacillaceae</taxon>
        <taxon>Paenibacillus</taxon>
    </lineage>
</organism>
<keyword evidence="3" id="KW-1185">Reference proteome</keyword>
<keyword evidence="1" id="KW-0732">Signal</keyword>
<proteinExistence type="predicted"/>
<accession>A0ABM9BKN3</accession>
<dbReference type="EMBL" id="CAKMAB010000066">
    <property type="protein sequence ID" value="CAH1059728.1"/>
    <property type="molecule type" value="Genomic_DNA"/>
</dbReference>
<reference evidence="2" key="1">
    <citation type="submission" date="2021-12" db="EMBL/GenBank/DDBJ databases">
        <authorList>
            <person name="Criscuolo A."/>
        </authorList>
    </citation>
    <scope>NUCLEOTIDE SEQUENCE</scope>
    <source>
        <strain evidence="2">CIP111894</strain>
    </source>
</reference>
<gene>
    <name evidence="2" type="ORF">PAECIP111894_05940</name>
</gene>
<feature type="signal peptide" evidence="1">
    <location>
        <begin position="1"/>
        <end position="24"/>
    </location>
</feature>
<dbReference type="RefSeq" id="WP_234541797.1">
    <property type="nucleotide sequence ID" value="NZ_CAKMAB010000066.1"/>
</dbReference>